<proteinExistence type="predicted"/>
<dbReference type="Proteomes" id="UP000269221">
    <property type="component" value="Unassembled WGS sequence"/>
</dbReference>
<evidence type="ECO:0000313" key="3">
    <source>
        <dbReference type="Proteomes" id="UP000269221"/>
    </source>
</evidence>
<sequence>MRPGCMETAEERGNTEIVRNIENRKRREEKRREEKRREEKRKREKRREEKRREEKREEKRREEKREEKIPGWFCTCIGNSYFIVAQ</sequence>
<evidence type="ECO:0000256" key="1">
    <source>
        <dbReference type="SAM" id="MobiDB-lite"/>
    </source>
</evidence>
<keyword evidence="3" id="KW-1185">Reference proteome</keyword>
<comment type="caution">
    <text evidence="2">The sequence shown here is derived from an EMBL/GenBank/DDBJ whole genome shotgun (WGS) entry which is preliminary data.</text>
</comment>
<protein>
    <submittedName>
        <fullName evidence="2">Uncharacterized protein</fullName>
    </submittedName>
</protein>
<feature type="region of interest" description="Disordered" evidence="1">
    <location>
        <begin position="1"/>
        <end position="67"/>
    </location>
</feature>
<gene>
    <name evidence="2" type="ORF">DUI87_08493</name>
</gene>
<dbReference type="AlphaFoldDB" id="A0A3M0KSL6"/>
<organism evidence="2 3">
    <name type="scientific">Hirundo rustica rustica</name>
    <dbReference type="NCBI Taxonomy" id="333673"/>
    <lineage>
        <taxon>Eukaryota</taxon>
        <taxon>Metazoa</taxon>
        <taxon>Chordata</taxon>
        <taxon>Craniata</taxon>
        <taxon>Vertebrata</taxon>
        <taxon>Euteleostomi</taxon>
        <taxon>Archelosauria</taxon>
        <taxon>Archosauria</taxon>
        <taxon>Dinosauria</taxon>
        <taxon>Saurischia</taxon>
        <taxon>Theropoda</taxon>
        <taxon>Coelurosauria</taxon>
        <taxon>Aves</taxon>
        <taxon>Neognathae</taxon>
        <taxon>Neoaves</taxon>
        <taxon>Telluraves</taxon>
        <taxon>Australaves</taxon>
        <taxon>Passeriformes</taxon>
        <taxon>Sylvioidea</taxon>
        <taxon>Hirundinidae</taxon>
        <taxon>Hirundo</taxon>
    </lineage>
</organism>
<name>A0A3M0KSL6_HIRRU</name>
<feature type="compositionally biased region" description="Basic and acidic residues" evidence="1">
    <location>
        <begin position="9"/>
        <end position="37"/>
    </location>
</feature>
<dbReference type="EMBL" id="QRBI01000104">
    <property type="protein sequence ID" value="RMC16278.1"/>
    <property type="molecule type" value="Genomic_DNA"/>
</dbReference>
<evidence type="ECO:0000313" key="2">
    <source>
        <dbReference type="EMBL" id="RMC16278.1"/>
    </source>
</evidence>
<reference evidence="2 3" key="1">
    <citation type="submission" date="2018-07" db="EMBL/GenBank/DDBJ databases">
        <title>A high quality draft genome assembly of the barn swallow (H. rustica rustica).</title>
        <authorList>
            <person name="Formenti G."/>
            <person name="Chiara M."/>
            <person name="Poveda L."/>
            <person name="Francoijs K.-J."/>
            <person name="Bonisoli-Alquati A."/>
            <person name="Canova L."/>
            <person name="Gianfranceschi L."/>
            <person name="Horner D.S."/>
            <person name="Saino N."/>
        </authorList>
    </citation>
    <scope>NUCLEOTIDE SEQUENCE [LARGE SCALE GENOMIC DNA]</scope>
    <source>
        <strain evidence="2">Chelidonia</strain>
        <tissue evidence="2">Blood</tissue>
    </source>
</reference>
<accession>A0A3M0KSL6</accession>
<feature type="compositionally biased region" description="Basic and acidic residues" evidence="1">
    <location>
        <begin position="46"/>
        <end position="67"/>
    </location>
</feature>